<dbReference type="GO" id="GO:0005886">
    <property type="term" value="C:plasma membrane"/>
    <property type="evidence" value="ECO:0007669"/>
    <property type="project" value="TreeGrafter"/>
</dbReference>
<dbReference type="RefSeq" id="WP_171671228.1">
    <property type="nucleotide sequence ID" value="NZ_BAAAGT010000003.1"/>
</dbReference>
<evidence type="ECO:0000313" key="6">
    <source>
        <dbReference type="Proteomes" id="UP000553957"/>
    </source>
</evidence>
<dbReference type="InterPro" id="IPR004378">
    <property type="entry name" value="F420H2_quin_Rdtase"/>
</dbReference>
<accession>A0A7Y4KVP8</accession>
<evidence type="ECO:0000313" key="3">
    <source>
        <dbReference type="EMBL" id="MBB6567897.1"/>
    </source>
</evidence>
<dbReference type="Gene3D" id="2.30.110.10">
    <property type="entry name" value="Electron Transport, Fmn-binding Protein, Chain A"/>
    <property type="match status" value="1"/>
</dbReference>
<reference evidence="4 5" key="1">
    <citation type="submission" date="2020-05" db="EMBL/GenBank/DDBJ databases">
        <title>Genome sequence of Kribbella sandramycini ATCC 39419.</title>
        <authorList>
            <person name="Maclea K.S."/>
            <person name="Fair J.L."/>
        </authorList>
    </citation>
    <scope>NUCLEOTIDE SEQUENCE [LARGE SCALE GENOMIC DNA]</scope>
    <source>
        <strain evidence="4 5">ATCC 39419</strain>
    </source>
</reference>
<evidence type="ECO:0000313" key="4">
    <source>
        <dbReference type="EMBL" id="NOL39508.1"/>
    </source>
</evidence>
<dbReference type="PANTHER" id="PTHR39428:SF3">
    <property type="entry name" value="DEAZAFLAVIN-DEPENDENT NITROREDUCTASE"/>
    <property type="match status" value="1"/>
</dbReference>
<dbReference type="GO" id="GO:0016491">
    <property type="term" value="F:oxidoreductase activity"/>
    <property type="evidence" value="ECO:0007669"/>
    <property type="project" value="InterPro"/>
</dbReference>
<evidence type="ECO:0000256" key="1">
    <source>
        <dbReference type="ARBA" id="ARBA00008710"/>
    </source>
</evidence>
<comment type="caution">
    <text evidence="4">The sequence shown here is derived from an EMBL/GenBank/DDBJ whole genome shotgun (WGS) entry which is preliminary data.</text>
</comment>
<gene>
    <name evidence="3" type="ORF">HNR71_003534</name>
    <name evidence="4" type="ORF">HPO96_04540</name>
</gene>
<dbReference type="GO" id="GO:0070967">
    <property type="term" value="F:coenzyme F420 binding"/>
    <property type="evidence" value="ECO:0007669"/>
    <property type="project" value="TreeGrafter"/>
</dbReference>
<dbReference type="InterPro" id="IPR012349">
    <property type="entry name" value="Split_barrel_FMN-bd"/>
</dbReference>
<organism evidence="4 5">
    <name type="scientific">Kribbella sandramycini</name>
    <dbReference type="NCBI Taxonomy" id="60450"/>
    <lineage>
        <taxon>Bacteria</taxon>
        <taxon>Bacillati</taxon>
        <taxon>Actinomycetota</taxon>
        <taxon>Actinomycetes</taxon>
        <taxon>Propionibacteriales</taxon>
        <taxon>Kribbellaceae</taxon>
        <taxon>Kribbella</taxon>
    </lineage>
</organism>
<sequence>MTTDEYVPSTSDFARGHVDQILEAGTTDVADVMGLKIVVLTMRGAKSGKIRKTPVMRVERDGVYCAVASLGGAPKNPVWYYNLKADPNVTVQDGDQTFELVAREIDGAEYDEWWELAVAAYPPYEEYKTKTTRKMPFFLLEPAS</sequence>
<dbReference type="EMBL" id="JACHKF010000001">
    <property type="protein sequence ID" value="MBB6567897.1"/>
    <property type="molecule type" value="Genomic_DNA"/>
</dbReference>
<evidence type="ECO:0000313" key="5">
    <source>
        <dbReference type="Proteomes" id="UP000534306"/>
    </source>
</evidence>
<comment type="catalytic activity">
    <reaction evidence="2">
        <text>oxidized coenzyme F420-(gamma-L-Glu)(n) + a quinol + H(+) = reduced coenzyme F420-(gamma-L-Glu)(n) + a quinone</text>
        <dbReference type="Rhea" id="RHEA:39663"/>
        <dbReference type="Rhea" id="RHEA-COMP:12939"/>
        <dbReference type="Rhea" id="RHEA-COMP:14378"/>
        <dbReference type="ChEBI" id="CHEBI:15378"/>
        <dbReference type="ChEBI" id="CHEBI:24646"/>
        <dbReference type="ChEBI" id="CHEBI:132124"/>
        <dbReference type="ChEBI" id="CHEBI:133980"/>
        <dbReference type="ChEBI" id="CHEBI:139511"/>
    </reaction>
</comment>
<dbReference type="EMBL" id="JABJRC010000001">
    <property type="protein sequence ID" value="NOL39508.1"/>
    <property type="molecule type" value="Genomic_DNA"/>
</dbReference>
<dbReference type="Proteomes" id="UP000534306">
    <property type="component" value="Unassembled WGS sequence"/>
</dbReference>
<dbReference type="PANTHER" id="PTHR39428">
    <property type="entry name" value="F420H(2)-DEPENDENT QUINONE REDUCTASE RV1261C"/>
    <property type="match status" value="1"/>
</dbReference>
<dbReference type="NCBIfam" id="TIGR00026">
    <property type="entry name" value="hi_GC_TIGR00026"/>
    <property type="match status" value="1"/>
</dbReference>
<reference evidence="3 6" key="2">
    <citation type="submission" date="2020-08" db="EMBL/GenBank/DDBJ databases">
        <title>Sequencing the genomes of 1000 actinobacteria strains.</title>
        <authorList>
            <person name="Klenk H.-P."/>
        </authorList>
    </citation>
    <scope>NUCLEOTIDE SEQUENCE [LARGE SCALE GENOMIC DNA]</scope>
    <source>
        <strain evidence="3 6">DSM 15626</strain>
    </source>
</reference>
<name>A0A7Y4KVP8_9ACTN</name>
<protein>
    <submittedName>
        <fullName evidence="3">Deazaflavin-dependent oxidoreductase (Nitroreductase family)</fullName>
    </submittedName>
    <submittedName>
        <fullName evidence="4">Nitroreductase family deazaflavin-dependent oxidoreductase</fullName>
    </submittedName>
</protein>
<keyword evidence="5" id="KW-1185">Reference proteome</keyword>
<dbReference type="AlphaFoldDB" id="A0A7Y4KVP8"/>
<dbReference type="Proteomes" id="UP000553957">
    <property type="component" value="Unassembled WGS sequence"/>
</dbReference>
<proteinExistence type="inferred from homology"/>
<evidence type="ECO:0000256" key="2">
    <source>
        <dbReference type="ARBA" id="ARBA00049106"/>
    </source>
</evidence>
<dbReference type="Pfam" id="PF04075">
    <property type="entry name" value="F420H2_quin_red"/>
    <property type="match status" value="1"/>
</dbReference>
<comment type="similarity">
    <text evidence="1">Belongs to the F420H(2)-dependent quinone reductase family.</text>
</comment>